<dbReference type="EMBL" id="FNTC01000002">
    <property type="protein sequence ID" value="SEC42713.1"/>
    <property type="molecule type" value="Genomic_DNA"/>
</dbReference>
<proteinExistence type="predicted"/>
<accession>A0A231GQN8</accession>
<gene>
    <name evidence="1" type="ORF">SAMN04490187_4325</name>
</gene>
<evidence type="ECO:0008006" key="3">
    <source>
        <dbReference type="Google" id="ProtNLM"/>
    </source>
</evidence>
<evidence type="ECO:0000313" key="1">
    <source>
        <dbReference type="EMBL" id="SEC42713.1"/>
    </source>
</evidence>
<evidence type="ECO:0000313" key="2">
    <source>
        <dbReference type="Proteomes" id="UP000198542"/>
    </source>
</evidence>
<name>A0A231GQN8_PSEJE</name>
<reference evidence="2" key="1">
    <citation type="submission" date="2016-10" db="EMBL/GenBank/DDBJ databases">
        <authorList>
            <person name="Varghese N."/>
            <person name="Submissions S."/>
        </authorList>
    </citation>
    <scope>NUCLEOTIDE SEQUENCE [LARGE SCALE GENOMIC DNA]</scope>
    <source>
        <strain evidence="2">BS3660</strain>
    </source>
</reference>
<dbReference type="InterPro" id="IPR012449">
    <property type="entry name" value="Phage_F116_Orf28"/>
</dbReference>
<dbReference type="Pfam" id="PF07867">
    <property type="entry name" value="DUF1654"/>
    <property type="match status" value="1"/>
</dbReference>
<organism evidence="1 2">
    <name type="scientific">Pseudomonas jessenii</name>
    <dbReference type="NCBI Taxonomy" id="77298"/>
    <lineage>
        <taxon>Bacteria</taxon>
        <taxon>Pseudomonadati</taxon>
        <taxon>Pseudomonadota</taxon>
        <taxon>Gammaproteobacteria</taxon>
        <taxon>Pseudomonadales</taxon>
        <taxon>Pseudomonadaceae</taxon>
        <taxon>Pseudomonas</taxon>
    </lineage>
</organism>
<keyword evidence="2" id="KW-1185">Reference proteome</keyword>
<dbReference type="AlphaFoldDB" id="A0A231GQN8"/>
<dbReference type="Proteomes" id="UP000198542">
    <property type="component" value="Unassembled WGS sequence"/>
</dbReference>
<sequence>MAKPKNKPIPPDSFELLGLRIQKIISAPAAQKRKTAVICKEADECLEDWKRLLEEIAETEHVLVRREDDCAARISWDLPANI</sequence>
<protein>
    <recommendedName>
        <fullName evidence="3">DUF1654 domain-containing protein</fullName>
    </recommendedName>
</protein>
<dbReference type="RefSeq" id="WP_090455587.1">
    <property type="nucleotide sequence ID" value="NZ_FNTC01000002.1"/>
</dbReference>